<reference evidence="9" key="2">
    <citation type="submission" date="2025-08" db="UniProtKB">
        <authorList>
            <consortium name="Ensembl"/>
        </authorList>
    </citation>
    <scope>IDENTIFICATION</scope>
</reference>
<evidence type="ECO:0000256" key="2">
    <source>
        <dbReference type="ARBA" id="ARBA00007480"/>
    </source>
</evidence>
<dbReference type="InterPro" id="IPR008717">
    <property type="entry name" value="Noggin"/>
</dbReference>
<proteinExistence type="inferred from homology"/>
<dbReference type="STRING" id="69293.ENSGACP00000025244"/>
<name>G3Q5T8_GASAC</name>
<evidence type="ECO:0000313" key="10">
    <source>
        <dbReference type="Proteomes" id="UP000007635"/>
    </source>
</evidence>
<keyword evidence="8" id="KW-1015">Disulfide bond</keyword>
<sequence length="212" mass="23601">EEDTDGNSPFVQLRASLLSYSQPVPPYTLLTNAEDCAYMPEPSDRQPSRLLLLLGSSFDLFWMSIEQPSEASEGHSSLLGKLPNYTAARKKVNSSASPELREAAAMNRQNSLSSRVASSLRHWLVRSATCGLSYQWVDLGPAFWPRWVRQTDCETSDGLHVCSFPGGMECVRAQTARIKILAWHCLEIRGGDRCIWRPVLYPVVSACTCSCK</sequence>
<dbReference type="Bgee" id="ENSGACG00000019090">
    <property type="expression patterns" value="Expressed in intestinal epithelial cell"/>
</dbReference>
<evidence type="ECO:0000256" key="1">
    <source>
        <dbReference type="ARBA" id="ARBA00004613"/>
    </source>
</evidence>
<keyword evidence="5" id="KW-0732">Signal</keyword>
<comment type="subunit">
    <text evidence="7">Homodimer.</text>
</comment>
<dbReference type="Gene3D" id="2.10.90.10">
    <property type="entry name" value="Cystine-knot cytokines"/>
    <property type="match status" value="1"/>
</dbReference>
<keyword evidence="6 7" id="KW-0891">Chondrogenesis</keyword>
<dbReference type="Pfam" id="PF05806">
    <property type="entry name" value="Noggin"/>
    <property type="match status" value="1"/>
</dbReference>
<feature type="disulfide bond" evidence="8">
    <location>
        <begin position="130"/>
        <end position="170"/>
    </location>
</feature>
<dbReference type="GO" id="GO:0001649">
    <property type="term" value="P:osteoblast differentiation"/>
    <property type="evidence" value="ECO:0007669"/>
    <property type="project" value="TreeGrafter"/>
</dbReference>
<evidence type="ECO:0000313" key="9">
    <source>
        <dbReference type="Ensembl" id="ENSGACP00000025244.2"/>
    </source>
</evidence>
<dbReference type="PANTHER" id="PTHR10494:SF6">
    <property type="entry name" value="NOGGIN"/>
    <property type="match status" value="1"/>
</dbReference>
<feature type="disulfide bond" evidence="8">
    <location>
        <begin position="162"/>
        <end position="209"/>
    </location>
</feature>
<organism evidence="9 10">
    <name type="scientific">Gasterosteus aculeatus aculeatus</name>
    <name type="common">three-spined stickleback</name>
    <dbReference type="NCBI Taxonomy" id="481459"/>
    <lineage>
        <taxon>Eukaryota</taxon>
        <taxon>Metazoa</taxon>
        <taxon>Chordata</taxon>
        <taxon>Craniata</taxon>
        <taxon>Vertebrata</taxon>
        <taxon>Euteleostomi</taxon>
        <taxon>Actinopterygii</taxon>
        <taxon>Neopterygii</taxon>
        <taxon>Teleostei</taxon>
        <taxon>Neoteleostei</taxon>
        <taxon>Acanthomorphata</taxon>
        <taxon>Eupercaria</taxon>
        <taxon>Perciformes</taxon>
        <taxon>Cottioidei</taxon>
        <taxon>Gasterosteales</taxon>
        <taxon>Gasterosteidae</taxon>
        <taxon>Gasterosteus</taxon>
    </lineage>
</organism>
<keyword evidence="7" id="KW-0221">Differentiation</keyword>
<dbReference type="GeneTree" id="ENSGT00390000006009"/>
<dbReference type="SUPFAM" id="SSF57501">
    <property type="entry name" value="Cystine-knot cytokines"/>
    <property type="match status" value="1"/>
</dbReference>
<dbReference type="eggNOG" id="ENOG502RY1U">
    <property type="taxonomic scope" value="Eukaryota"/>
</dbReference>
<dbReference type="PANTHER" id="PTHR10494">
    <property type="entry name" value="BONE MORPHOGENETIC PROTEIN INHIBITOR, NOGGIN"/>
    <property type="match status" value="1"/>
</dbReference>
<evidence type="ECO:0000256" key="7">
    <source>
        <dbReference type="PIRNR" id="PIRNR008129"/>
    </source>
</evidence>
<dbReference type="GO" id="GO:0051216">
    <property type="term" value="P:cartilage development"/>
    <property type="evidence" value="ECO:0007669"/>
    <property type="project" value="UniProtKB-UniRule"/>
</dbReference>
<evidence type="ECO:0000256" key="4">
    <source>
        <dbReference type="ARBA" id="ARBA00022525"/>
    </source>
</evidence>
<protein>
    <recommendedName>
        <fullName evidence="7">Noggin</fullName>
    </recommendedName>
</protein>
<dbReference type="PIRSF" id="PIRSF008129">
    <property type="entry name" value="Noggin"/>
    <property type="match status" value="1"/>
</dbReference>
<dbReference type="OMA" id="YDPFWMS"/>
<evidence type="ECO:0000256" key="3">
    <source>
        <dbReference type="ARBA" id="ARBA00022473"/>
    </source>
</evidence>
<dbReference type="AlphaFoldDB" id="G3Q5T8"/>
<keyword evidence="3 7" id="KW-0217">Developmental protein</keyword>
<dbReference type="GO" id="GO:0030514">
    <property type="term" value="P:negative regulation of BMP signaling pathway"/>
    <property type="evidence" value="ECO:0007669"/>
    <property type="project" value="InterPro"/>
</dbReference>
<dbReference type="InParanoid" id="G3Q5T8"/>
<keyword evidence="10" id="KW-1185">Reference proteome</keyword>
<evidence type="ECO:0000256" key="6">
    <source>
        <dbReference type="ARBA" id="ARBA00023188"/>
    </source>
</evidence>
<keyword evidence="4 7" id="KW-0964">Secreted</keyword>
<evidence type="ECO:0000256" key="8">
    <source>
        <dbReference type="PIRSR" id="PIRSR008129-1"/>
    </source>
</evidence>
<evidence type="ECO:0000256" key="5">
    <source>
        <dbReference type="ARBA" id="ARBA00022729"/>
    </source>
</evidence>
<dbReference type="GO" id="GO:0045596">
    <property type="term" value="P:negative regulation of cell differentiation"/>
    <property type="evidence" value="ECO:0007669"/>
    <property type="project" value="InterPro"/>
</dbReference>
<feature type="disulfide bond" evidence="8">
    <location>
        <begin position="185"/>
        <end position="194"/>
    </location>
</feature>
<dbReference type="Ensembl" id="ENSGACT00000025293.2">
    <property type="protein sequence ID" value="ENSGACP00000025244.2"/>
    <property type="gene ID" value="ENSGACG00000019090.2"/>
</dbReference>
<accession>G3Q5T8</accession>
<reference evidence="9 10" key="1">
    <citation type="journal article" date="2021" name="G3 (Bethesda)">
        <title>Improved contiguity of the threespine stickleback genome using long-read sequencing.</title>
        <authorList>
            <person name="Nath S."/>
            <person name="Shaw D.E."/>
            <person name="White M.A."/>
        </authorList>
    </citation>
    <scope>NUCLEOTIDE SEQUENCE [LARGE SCALE GENOMIC DNA]</scope>
    <source>
        <strain evidence="9 10">Lake Benthic</strain>
    </source>
</reference>
<comment type="subcellular location">
    <subcellularLocation>
        <location evidence="1 7">Secreted</location>
    </subcellularLocation>
</comment>
<dbReference type="GO" id="GO:0005615">
    <property type="term" value="C:extracellular space"/>
    <property type="evidence" value="ECO:0007669"/>
    <property type="project" value="TreeGrafter"/>
</dbReference>
<dbReference type="GO" id="GO:0009953">
    <property type="term" value="P:dorsal/ventral pattern formation"/>
    <property type="evidence" value="ECO:0007669"/>
    <property type="project" value="TreeGrafter"/>
</dbReference>
<dbReference type="Proteomes" id="UP000007635">
    <property type="component" value="Chromosome IX"/>
</dbReference>
<comment type="similarity">
    <text evidence="2 7">Belongs to the noggin family.</text>
</comment>
<dbReference type="InterPro" id="IPR029034">
    <property type="entry name" value="Cystine-knot_cytokine"/>
</dbReference>
<reference evidence="9" key="3">
    <citation type="submission" date="2025-09" db="UniProtKB">
        <authorList>
            <consortium name="Ensembl"/>
        </authorList>
    </citation>
    <scope>IDENTIFICATION</scope>
</reference>
<feature type="disulfide bond" evidence="8">
    <location>
        <begin position="153"/>
        <end position="207"/>
    </location>
</feature>
<dbReference type="Gene3D" id="1.10.287.520">
    <property type="entry name" value="Helix hairpin bin"/>
    <property type="match status" value="1"/>
</dbReference>